<dbReference type="EMBL" id="CP058350">
    <property type="protein sequence ID" value="QLF69713.1"/>
    <property type="molecule type" value="Genomic_DNA"/>
</dbReference>
<sequence>MSSQSKNRLGFFREAFAVLGAAAAASAAVDTHRRPKDRDLRTLGIDPKDFTARF</sequence>
<keyword evidence="2" id="KW-1185">Reference proteome</keyword>
<evidence type="ECO:0000313" key="1">
    <source>
        <dbReference type="EMBL" id="QLF69713.1"/>
    </source>
</evidence>
<accession>A0ABX6QM76</accession>
<reference evidence="1 2" key="1">
    <citation type="submission" date="2020-06" db="EMBL/GenBank/DDBJ databases">
        <title>Genome sequence of Rhizobium sp strain ADMK78.</title>
        <authorList>
            <person name="Rahi P."/>
        </authorList>
    </citation>
    <scope>NUCLEOTIDE SEQUENCE [LARGE SCALE GENOMIC DNA]</scope>
    <source>
        <strain evidence="1 2">ADMK78</strain>
    </source>
</reference>
<evidence type="ECO:0000313" key="2">
    <source>
        <dbReference type="Proteomes" id="UP000308530"/>
    </source>
</evidence>
<dbReference type="RefSeq" id="WP_171033752.1">
    <property type="nucleotide sequence ID" value="NZ_CP058350.1"/>
</dbReference>
<protein>
    <submittedName>
        <fullName evidence="1">Uncharacterized protein</fullName>
    </submittedName>
</protein>
<dbReference type="Proteomes" id="UP000308530">
    <property type="component" value="Chromosome"/>
</dbReference>
<organism evidence="1 2">
    <name type="scientific">Peteryoungia desertarenae</name>
    <dbReference type="NCBI Taxonomy" id="1813451"/>
    <lineage>
        <taxon>Bacteria</taxon>
        <taxon>Pseudomonadati</taxon>
        <taxon>Pseudomonadota</taxon>
        <taxon>Alphaproteobacteria</taxon>
        <taxon>Hyphomicrobiales</taxon>
        <taxon>Rhizobiaceae</taxon>
        <taxon>Peteryoungia</taxon>
    </lineage>
</organism>
<proteinExistence type="predicted"/>
<name>A0ABX6QM76_9HYPH</name>
<gene>
    <name evidence="1" type="ORF">FE840_009260</name>
</gene>